<evidence type="ECO:0000259" key="2">
    <source>
        <dbReference type="SMART" id="SM00458"/>
    </source>
</evidence>
<dbReference type="Gene3D" id="3.40.50.10320">
    <property type="entry name" value="LmbE-like"/>
    <property type="match status" value="1"/>
</dbReference>
<keyword evidence="1" id="KW-0862">Zinc</keyword>
<evidence type="ECO:0000313" key="4">
    <source>
        <dbReference type="Proteomes" id="UP001596242"/>
    </source>
</evidence>
<dbReference type="Gene3D" id="2.80.10.50">
    <property type="match status" value="1"/>
</dbReference>
<dbReference type="SUPFAM" id="SSF102588">
    <property type="entry name" value="LmbE-like"/>
    <property type="match status" value="1"/>
</dbReference>
<dbReference type="InterPro" id="IPR035992">
    <property type="entry name" value="Ricin_B-like_lectins"/>
</dbReference>
<comment type="caution">
    <text evidence="3">The sequence shown here is derived from an EMBL/GenBank/DDBJ whole genome shotgun (WGS) entry which is preliminary data.</text>
</comment>
<feature type="domain" description="Ricin B lectin" evidence="2">
    <location>
        <begin position="340"/>
        <end position="455"/>
    </location>
</feature>
<dbReference type="SMART" id="SM00458">
    <property type="entry name" value="RICIN"/>
    <property type="match status" value="1"/>
</dbReference>
<keyword evidence="4" id="KW-1185">Reference proteome</keyword>
<dbReference type="InterPro" id="IPR000772">
    <property type="entry name" value="Ricin_B_lectin"/>
</dbReference>
<reference evidence="4" key="1">
    <citation type="journal article" date="2019" name="Int. J. Syst. Evol. Microbiol.">
        <title>The Global Catalogue of Microorganisms (GCM) 10K type strain sequencing project: providing services to taxonomists for standard genome sequencing and annotation.</title>
        <authorList>
            <consortium name="The Broad Institute Genomics Platform"/>
            <consortium name="The Broad Institute Genome Sequencing Center for Infectious Disease"/>
            <person name="Wu L."/>
            <person name="Ma J."/>
        </authorList>
    </citation>
    <scope>NUCLEOTIDE SEQUENCE [LARGE SCALE GENOMIC DNA]</scope>
    <source>
        <strain evidence="4">JCM 12763</strain>
    </source>
</reference>
<gene>
    <name evidence="3" type="ORF">ACFP50_27290</name>
</gene>
<dbReference type="InterPro" id="IPR003737">
    <property type="entry name" value="GlcNAc_PI_deacetylase-related"/>
</dbReference>
<dbReference type="Pfam" id="PF00652">
    <property type="entry name" value="Ricin_B_lectin"/>
    <property type="match status" value="1"/>
</dbReference>
<dbReference type="PANTHER" id="PTHR12993">
    <property type="entry name" value="N-ACETYLGLUCOSAMINYL-PHOSPHATIDYLINOSITOL DE-N-ACETYLASE-RELATED"/>
    <property type="match status" value="1"/>
</dbReference>
<dbReference type="EMBL" id="JBHSPT010000069">
    <property type="protein sequence ID" value="MFC6058989.1"/>
    <property type="molecule type" value="Genomic_DNA"/>
</dbReference>
<dbReference type="PROSITE" id="PS50231">
    <property type="entry name" value="RICIN_B_LECTIN"/>
    <property type="match status" value="1"/>
</dbReference>
<protein>
    <submittedName>
        <fullName evidence="3">Ricin-type beta-trefoil lectin domain protein</fullName>
    </submittedName>
</protein>
<dbReference type="PANTHER" id="PTHR12993:SF26">
    <property type="entry name" value="1D-MYO-INOSITOL 2-ACETAMIDO-2-DEOXY-ALPHA-D-GLUCOPYRANOSIDE DEACETYLASE"/>
    <property type="match status" value="1"/>
</dbReference>
<sequence>MVNDAADPRNGKSSGHQWSRAALVALGGALVFASAGDVSPPADATAPEIGHPIAAGVDSDGARTGCTRTMVGVAHEDDDLLFISPRVAQLVERRCPVQVVYLTSGNDGRPVGAGTFTARREAGVQRAYARLARAAGSWTSDPLRVGPERIPSFVLRSDGDKVRLTFFRLPDGLPRGGGGALDGHQSLLRLFRGEITGIDALDSSRSYDEKHLVAALSTIMEQWKADDVLTLDFDNVKFGGPRVKGADHSDHGISARYFRSAAYALRIRPRVSPYMGYPISLLPANLDAGQRESKSTGLVPYVETARCTSLYCPRPDTIIDTYWSWLAREYPRRHRAPKQGEILTDIGMAPARGATELCLDSARDASRVSTRPCDGSARQKWEFAPDGTVRPTGSPQCLTSRPGLGLAACSGKAEQTWLRDGHGRLKAADRCLTQDDMARPAPRLHMSACDPYRPEVVWHW</sequence>
<dbReference type="Pfam" id="PF02585">
    <property type="entry name" value="PIG-L"/>
    <property type="match status" value="1"/>
</dbReference>
<dbReference type="Proteomes" id="UP001596242">
    <property type="component" value="Unassembled WGS sequence"/>
</dbReference>
<accession>A0ABW1M5L8</accession>
<dbReference type="RefSeq" id="WP_386402329.1">
    <property type="nucleotide sequence ID" value="NZ_JBHSPT010000069.1"/>
</dbReference>
<dbReference type="SUPFAM" id="SSF50370">
    <property type="entry name" value="Ricin B-like lectins"/>
    <property type="match status" value="1"/>
</dbReference>
<organism evidence="3 4">
    <name type="scientific">Streptomyces pratens</name>
    <dbReference type="NCBI Taxonomy" id="887456"/>
    <lineage>
        <taxon>Bacteria</taxon>
        <taxon>Bacillati</taxon>
        <taxon>Actinomycetota</taxon>
        <taxon>Actinomycetes</taxon>
        <taxon>Kitasatosporales</taxon>
        <taxon>Streptomycetaceae</taxon>
        <taxon>Streptomyces</taxon>
    </lineage>
</organism>
<dbReference type="InterPro" id="IPR024078">
    <property type="entry name" value="LmbE-like_dom_sf"/>
</dbReference>
<name>A0ABW1M5L8_9ACTN</name>
<evidence type="ECO:0000313" key="3">
    <source>
        <dbReference type="EMBL" id="MFC6058989.1"/>
    </source>
</evidence>
<evidence type="ECO:0000256" key="1">
    <source>
        <dbReference type="ARBA" id="ARBA00022833"/>
    </source>
</evidence>
<proteinExistence type="predicted"/>